<dbReference type="GO" id="GO:0005576">
    <property type="term" value="C:extracellular region"/>
    <property type="evidence" value="ECO:0007669"/>
    <property type="project" value="UniProtKB-ARBA"/>
</dbReference>
<dbReference type="SMART" id="SM00406">
    <property type="entry name" value="IGv"/>
    <property type="match status" value="1"/>
</dbReference>
<dbReference type="InterPro" id="IPR013783">
    <property type="entry name" value="Ig-like_fold"/>
</dbReference>
<evidence type="ECO:0000256" key="1">
    <source>
        <dbReference type="ARBA" id="ARBA00022859"/>
    </source>
</evidence>
<reference evidence="5 6" key="1">
    <citation type="submission" date="2019-09" db="EMBL/GenBank/DDBJ databases">
        <title>Bird 10,000 Genomes (B10K) Project - Family phase.</title>
        <authorList>
            <person name="Zhang G."/>
        </authorList>
    </citation>
    <scope>NUCLEOTIDE SEQUENCE [LARGE SCALE GENOMIC DNA]</scope>
    <source>
        <strain evidence="5">B10K-MSB-03</strain>
    </source>
</reference>
<proteinExistence type="predicted"/>
<feature type="domain" description="Ig-like" evidence="4">
    <location>
        <begin position="1"/>
        <end position="98"/>
    </location>
</feature>
<evidence type="ECO:0000256" key="2">
    <source>
        <dbReference type="ARBA" id="ARBA00023130"/>
    </source>
</evidence>
<dbReference type="GO" id="GO:0002250">
    <property type="term" value="P:adaptive immune response"/>
    <property type="evidence" value="ECO:0007669"/>
    <property type="project" value="UniProtKB-KW"/>
</dbReference>
<dbReference type="AlphaFoldDB" id="A0A7K7BJ12"/>
<dbReference type="InterPro" id="IPR036179">
    <property type="entry name" value="Ig-like_dom_sf"/>
</dbReference>
<organism evidence="5 6">
    <name type="scientific">Nothoprocta ornata</name>
    <dbReference type="NCBI Taxonomy" id="83376"/>
    <lineage>
        <taxon>Eukaryota</taxon>
        <taxon>Metazoa</taxon>
        <taxon>Chordata</taxon>
        <taxon>Craniata</taxon>
        <taxon>Vertebrata</taxon>
        <taxon>Euteleostomi</taxon>
        <taxon>Archelosauria</taxon>
        <taxon>Archosauria</taxon>
        <taxon>Dinosauria</taxon>
        <taxon>Saurischia</taxon>
        <taxon>Theropoda</taxon>
        <taxon>Coelurosauria</taxon>
        <taxon>Aves</taxon>
        <taxon>Palaeognathae</taxon>
        <taxon>Tinamiformes</taxon>
        <taxon>Tinamidae</taxon>
        <taxon>Nothoprocta</taxon>
    </lineage>
</organism>
<accession>A0A7K7BJ12</accession>
<dbReference type="PANTHER" id="PTHR23266">
    <property type="entry name" value="IMMUNOGLOBULIN HEAVY CHAIN"/>
    <property type="match status" value="1"/>
</dbReference>
<gene>
    <name evidence="5" type="primary">Ighv323</name>
    <name evidence="5" type="ORF">NOTORN_R14453</name>
</gene>
<evidence type="ECO:0000256" key="3">
    <source>
        <dbReference type="ARBA" id="ARBA00043265"/>
    </source>
</evidence>
<dbReference type="GO" id="GO:0019814">
    <property type="term" value="C:immunoglobulin complex"/>
    <property type="evidence" value="ECO:0007669"/>
    <property type="project" value="UniProtKB-KW"/>
</dbReference>
<dbReference type="InterPro" id="IPR050199">
    <property type="entry name" value="IgHV"/>
</dbReference>
<protein>
    <submittedName>
        <fullName evidence="5">HV323 protein</fullName>
    </submittedName>
</protein>
<keyword evidence="3" id="KW-1280">Immunoglobulin</keyword>
<dbReference type="EMBL" id="VZSH01000636">
    <property type="protein sequence ID" value="NWY08273.1"/>
    <property type="molecule type" value="Genomic_DNA"/>
</dbReference>
<sequence>KVQGSPGAGRFQAPGGSLRLSCKASGFTFSSFEMFWFHQPPGKQPEWVASIQSDGGYTEYEDVVRVHVTLSRDDGQSSVYLQMSSLNVEDTATYCCAK</sequence>
<evidence type="ECO:0000313" key="5">
    <source>
        <dbReference type="EMBL" id="NWY08273.1"/>
    </source>
</evidence>
<dbReference type="InterPro" id="IPR007110">
    <property type="entry name" value="Ig-like_dom"/>
</dbReference>
<feature type="non-terminal residue" evidence="5">
    <location>
        <position position="1"/>
    </location>
</feature>
<dbReference type="InterPro" id="IPR013106">
    <property type="entry name" value="Ig_V-set"/>
</dbReference>
<keyword evidence="6" id="KW-1185">Reference proteome</keyword>
<dbReference type="Gene3D" id="2.60.40.10">
    <property type="entry name" value="Immunoglobulins"/>
    <property type="match status" value="1"/>
</dbReference>
<dbReference type="PROSITE" id="PS50835">
    <property type="entry name" value="IG_LIKE"/>
    <property type="match status" value="1"/>
</dbReference>
<keyword evidence="1" id="KW-0391">Immunity</keyword>
<feature type="non-terminal residue" evidence="5">
    <location>
        <position position="98"/>
    </location>
</feature>
<evidence type="ECO:0000313" key="6">
    <source>
        <dbReference type="Proteomes" id="UP000531938"/>
    </source>
</evidence>
<dbReference type="Proteomes" id="UP000531938">
    <property type="component" value="Unassembled WGS sequence"/>
</dbReference>
<evidence type="ECO:0000259" key="4">
    <source>
        <dbReference type="PROSITE" id="PS50835"/>
    </source>
</evidence>
<keyword evidence="2" id="KW-1064">Adaptive immunity</keyword>
<comment type="caution">
    <text evidence="5">The sequence shown here is derived from an EMBL/GenBank/DDBJ whole genome shotgun (WGS) entry which is preliminary data.</text>
</comment>
<name>A0A7K7BJ12_9AVES</name>
<dbReference type="SUPFAM" id="SSF48726">
    <property type="entry name" value="Immunoglobulin"/>
    <property type="match status" value="1"/>
</dbReference>
<dbReference type="Pfam" id="PF07686">
    <property type="entry name" value="V-set"/>
    <property type="match status" value="1"/>
</dbReference>